<dbReference type="PANTHER" id="PTHR31827">
    <property type="entry name" value="EMB|CAB89363.1"/>
    <property type="match status" value="1"/>
</dbReference>
<dbReference type="AlphaFoldDB" id="A0A7R9E8Z7"/>
<reference evidence="1" key="1">
    <citation type="submission" date="2020-11" db="EMBL/GenBank/DDBJ databases">
        <authorList>
            <person name="Tran Van P."/>
        </authorList>
    </citation>
    <scope>NUCLEOTIDE SEQUENCE</scope>
</reference>
<dbReference type="EMBL" id="OB794040">
    <property type="protein sequence ID" value="CAD7429318.1"/>
    <property type="molecule type" value="Genomic_DNA"/>
</dbReference>
<accession>A0A7R9E8Z7</accession>
<organism evidence="1">
    <name type="scientific">Timema monikensis</name>
    <dbReference type="NCBI Taxonomy" id="170555"/>
    <lineage>
        <taxon>Eukaryota</taxon>
        <taxon>Metazoa</taxon>
        <taxon>Ecdysozoa</taxon>
        <taxon>Arthropoda</taxon>
        <taxon>Hexapoda</taxon>
        <taxon>Insecta</taxon>
        <taxon>Pterygota</taxon>
        <taxon>Neoptera</taxon>
        <taxon>Polyneoptera</taxon>
        <taxon>Phasmatodea</taxon>
        <taxon>Timematodea</taxon>
        <taxon>Timematoidea</taxon>
        <taxon>Timematidae</taxon>
        <taxon>Timema</taxon>
    </lineage>
</organism>
<evidence type="ECO:0008006" key="2">
    <source>
        <dbReference type="Google" id="ProtNLM"/>
    </source>
</evidence>
<sequence length="448" mass="49885">MEVNLQNETNKQIFGLKEEITFDAEAELDPPEYVNMTLNFKSEILEKYEPDHVYDPPSFRDEHEASFEFSAHLKDRIKQESEDYESDGLMTETTSYYPTPVIKGIKRIRPHHRLLSDDPIPLRVRLLSDCPSVENLDSLMQRPPVTALCERPKSDTKPTPSTLPWCDYARRLLCGCDIRTVIANDYSHMQTAPLSFSLDNKLELACPLKDKTLSPPLPDPLPLHWAPKVKDKMVVIEDPLFSHSCDGKLDTLTVDKHPTVLDRSHTGGCQESGCSRSPLNNGFSRPHEGTRPYTKCKAESCSKCAWKGGFCTSHGGAQTRAVCRTEGCSKFSQKGGYCCSHGEVSYRCKEKDCPKYALKGGHCKGHGGTSVRSGCKARACPKHAVKGGYCWSHGGTRPHAKCVQGGCPKFSQKDGLCKAHWSSRRRKCITDECESNALRAGWSDALVG</sequence>
<evidence type="ECO:0000313" key="1">
    <source>
        <dbReference type="EMBL" id="CAD7429318.1"/>
    </source>
</evidence>
<name>A0A7R9E8Z7_9NEOP</name>
<gene>
    <name evidence="1" type="ORF">TMSB3V08_LOCUS6098</name>
</gene>
<proteinExistence type="predicted"/>
<protein>
    <recommendedName>
        <fullName evidence="2">WRKY transcription factor 19</fullName>
    </recommendedName>
</protein>
<dbReference type="PANTHER" id="PTHR31827:SF1">
    <property type="entry name" value="EMB|CAB89363.1"/>
    <property type="match status" value="1"/>
</dbReference>